<evidence type="ECO:0000313" key="3">
    <source>
        <dbReference type="EMBL" id="KAK3884706.1"/>
    </source>
</evidence>
<organism evidence="3 4">
    <name type="scientific">Petrolisthes cinctipes</name>
    <name type="common">Flat porcelain crab</name>
    <dbReference type="NCBI Taxonomy" id="88211"/>
    <lineage>
        <taxon>Eukaryota</taxon>
        <taxon>Metazoa</taxon>
        <taxon>Ecdysozoa</taxon>
        <taxon>Arthropoda</taxon>
        <taxon>Crustacea</taxon>
        <taxon>Multicrustacea</taxon>
        <taxon>Malacostraca</taxon>
        <taxon>Eumalacostraca</taxon>
        <taxon>Eucarida</taxon>
        <taxon>Decapoda</taxon>
        <taxon>Pleocyemata</taxon>
        <taxon>Anomura</taxon>
        <taxon>Galatheoidea</taxon>
        <taxon>Porcellanidae</taxon>
        <taxon>Petrolisthes</taxon>
    </lineage>
</organism>
<keyword evidence="1" id="KW-0472">Membrane</keyword>
<dbReference type="Proteomes" id="UP001286313">
    <property type="component" value="Unassembled WGS sequence"/>
</dbReference>
<keyword evidence="1" id="KW-1133">Transmembrane helix</keyword>
<evidence type="ECO:0000313" key="4">
    <source>
        <dbReference type="Proteomes" id="UP001286313"/>
    </source>
</evidence>
<comment type="caution">
    <text evidence="3">The sequence shown here is derived from an EMBL/GenBank/DDBJ whole genome shotgun (WGS) entry which is preliminary data.</text>
</comment>
<name>A0AAE1KT02_PETCI</name>
<sequence>MFPGGALPTDGSMGTLTVGASACAFTAMSIKVALFTALGANLRCSACFSFMPIFIAFMALNDIEPLVQLTVMRGDEDGEGLNPIGEEFIGLLRRGTPNLQ</sequence>
<dbReference type="AlphaFoldDB" id="A0AAE1KT02"/>
<protein>
    <submittedName>
        <fullName evidence="3">Uncharacterized protein</fullName>
    </submittedName>
</protein>
<gene>
    <name evidence="3" type="ORF">Pcinc_011025</name>
    <name evidence="2" type="ORF">Pcinc_014553</name>
</gene>
<accession>A0AAE1KT02</accession>
<reference evidence="3" key="1">
    <citation type="submission" date="2023-10" db="EMBL/GenBank/DDBJ databases">
        <title>Genome assemblies of two species of porcelain crab, Petrolisthes cinctipes and Petrolisthes manimaculis (Anomura: Porcellanidae).</title>
        <authorList>
            <person name="Angst P."/>
        </authorList>
    </citation>
    <scope>NUCLEOTIDE SEQUENCE</scope>
    <source>
        <strain evidence="3">PB745_01</strain>
        <tissue evidence="3">Gill</tissue>
    </source>
</reference>
<keyword evidence="4" id="KW-1185">Reference proteome</keyword>
<feature type="transmembrane region" description="Helical" evidence="1">
    <location>
        <begin position="42"/>
        <end position="60"/>
    </location>
</feature>
<evidence type="ECO:0000256" key="1">
    <source>
        <dbReference type="SAM" id="Phobius"/>
    </source>
</evidence>
<dbReference type="EMBL" id="JAWQEG010000857">
    <property type="protein sequence ID" value="KAK3884706.1"/>
    <property type="molecule type" value="Genomic_DNA"/>
</dbReference>
<evidence type="ECO:0000313" key="2">
    <source>
        <dbReference type="EMBL" id="KAK3881004.1"/>
    </source>
</evidence>
<proteinExistence type="predicted"/>
<feature type="transmembrane region" description="Helical" evidence="1">
    <location>
        <begin position="12"/>
        <end position="30"/>
    </location>
</feature>
<keyword evidence="1" id="KW-0812">Transmembrane</keyword>
<dbReference type="EMBL" id="JAWQEG010001267">
    <property type="protein sequence ID" value="KAK3881004.1"/>
    <property type="molecule type" value="Genomic_DNA"/>
</dbReference>